<comment type="caution">
    <text evidence="2">The sequence shown here is derived from an EMBL/GenBank/DDBJ whole genome shotgun (WGS) entry which is preliminary data.</text>
</comment>
<dbReference type="RefSeq" id="WP_234273522.1">
    <property type="nucleotide sequence ID" value="NZ_JABFTT010000005.1"/>
</dbReference>
<dbReference type="Gene3D" id="2.30.30.40">
    <property type="entry name" value="SH3 Domains"/>
    <property type="match status" value="1"/>
</dbReference>
<evidence type="ECO:0000313" key="3">
    <source>
        <dbReference type="Proteomes" id="UP001320122"/>
    </source>
</evidence>
<keyword evidence="3" id="KW-1185">Reference proteome</keyword>
<keyword evidence="1" id="KW-0732">Signal</keyword>
<dbReference type="Proteomes" id="UP001320122">
    <property type="component" value="Unassembled WGS sequence"/>
</dbReference>
<gene>
    <name evidence="2" type="ORF">HOP51_08540</name>
</gene>
<name>A0ABS9AEM6_9GAMM</name>
<feature type="chain" id="PRO_5045247607" evidence="1">
    <location>
        <begin position="23"/>
        <end position="213"/>
    </location>
</feature>
<evidence type="ECO:0000313" key="2">
    <source>
        <dbReference type="EMBL" id="MCE8020161.1"/>
    </source>
</evidence>
<evidence type="ECO:0000256" key="1">
    <source>
        <dbReference type="SAM" id="SignalP"/>
    </source>
</evidence>
<reference evidence="2 3" key="1">
    <citation type="journal article" date="2021" name="Front. Microbiol.">
        <title>Aerobic Denitrification and Heterotrophic Sulfur Oxidation in the Genus Halomonas Revealed by Six Novel Species Characterizations and Genome-Based Analysis.</title>
        <authorList>
            <person name="Wang L."/>
            <person name="Shao Z."/>
        </authorList>
    </citation>
    <scope>NUCLEOTIDE SEQUENCE [LARGE SCALE GENOMIC DNA]</scope>
    <source>
        <strain evidence="2 3">MCCC 1A11036</strain>
    </source>
</reference>
<feature type="signal peptide" evidence="1">
    <location>
        <begin position="1"/>
        <end position="22"/>
    </location>
</feature>
<organism evidence="2 3">
    <name type="scientific">Billgrantia zhangzhouensis</name>
    <dbReference type="NCBI Taxonomy" id="2733481"/>
    <lineage>
        <taxon>Bacteria</taxon>
        <taxon>Pseudomonadati</taxon>
        <taxon>Pseudomonadota</taxon>
        <taxon>Gammaproteobacteria</taxon>
        <taxon>Oceanospirillales</taxon>
        <taxon>Halomonadaceae</taxon>
        <taxon>Billgrantia</taxon>
    </lineage>
</organism>
<dbReference type="EMBL" id="JABFTT010000005">
    <property type="protein sequence ID" value="MCE8020161.1"/>
    <property type="molecule type" value="Genomic_DNA"/>
</dbReference>
<proteinExistence type="predicted"/>
<sequence length="213" mass="22973">MRRFGIAALAIMLMSLSLLVLAIEKQAPEPIQRYRVTGVAATGGLNVRSQPEPSAEIVSTLEPDASDVVVSGTRIERNGAVWWQVVGGDGLGWINARYLAPVDEAPPSGEVFPLRCTGTEPFWSLKVADDEARFETPMDEDETWQAGPMTRAMGLIGRYAIRLENEGGVGHLTAWRNHGFCSDGMSDIGFPYEGIVVTPNGTVHAGCCLRAGE</sequence>
<accession>A0ABS9AEM6</accession>
<protein>
    <submittedName>
        <fullName evidence="2">SH3 domain-containing protein</fullName>
    </submittedName>
</protein>